<organism evidence="3 4">
    <name type="scientific">Segatella copri</name>
    <dbReference type="NCBI Taxonomy" id="165179"/>
    <lineage>
        <taxon>Bacteria</taxon>
        <taxon>Pseudomonadati</taxon>
        <taxon>Bacteroidota</taxon>
        <taxon>Bacteroidia</taxon>
        <taxon>Bacteroidales</taxon>
        <taxon>Prevotellaceae</taxon>
        <taxon>Segatella</taxon>
    </lineage>
</organism>
<keyword evidence="2" id="KW-1133">Transmembrane helix</keyword>
<keyword evidence="2" id="KW-0812">Transmembrane</keyword>
<reference evidence="3 4" key="1">
    <citation type="submission" date="2018-08" db="EMBL/GenBank/DDBJ databases">
        <title>A genome reference for cultivated species of the human gut microbiota.</title>
        <authorList>
            <person name="Zou Y."/>
            <person name="Xue W."/>
            <person name="Luo G."/>
        </authorList>
    </citation>
    <scope>NUCLEOTIDE SEQUENCE [LARGE SCALE GENOMIC DNA]</scope>
    <source>
        <strain evidence="3 4">AM16-54</strain>
    </source>
</reference>
<name>A0A3R6GNY4_9BACT</name>
<dbReference type="SUPFAM" id="SSF48452">
    <property type="entry name" value="TPR-like"/>
    <property type="match status" value="1"/>
</dbReference>
<comment type="caution">
    <text evidence="3">The sequence shown here is derived from an EMBL/GenBank/DDBJ whole genome shotgun (WGS) entry which is preliminary data.</text>
</comment>
<dbReference type="RefSeq" id="WP_118255786.1">
    <property type="nucleotide sequence ID" value="NZ_QRKB01000062.1"/>
</dbReference>
<evidence type="ECO:0000256" key="1">
    <source>
        <dbReference type="SAM" id="Coils"/>
    </source>
</evidence>
<gene>
    <name evidence="3" type="ORF">DW192_14955</name>
</gene>
<proteinExistence type="predicted"/>
<evidence type="ECO:0000313" key="4">
    <source>
        <dbReference type="Proteomes" id="UP000284548"/>
    </source>
</evidence>
<feature type="coiled-coil region" evidence="1">
    <location>
        <begin position="478"/>
        <end position="505"/>
    </location>
</feature>
<protein>
    <submittedName>
        <fullName evidence="3">Uncharacterized protein</fullName>
    </submittedName>
</protein>
<evidence type="ECO:0000313" key="3">
    <source>
        <dbReference type="EMBL" id="RHH75878.1"/>
    </source>
</evidence>
<dbReference type="AlphaFoldDB" id="A0A3R6GNY4"/>
<keyword evidence="1" id="KW-0175">Coiled coil</keyword>
<accession>A0A3R6GNY4</accession>
<dbReference type="EMBL" id="QRKB01000062">
    <property type="protein sequence ID" value="RHH75878.1"/>
    <property type="molecule type" value="Genomic_DNA"/>
</dbReference>
<sequence length="621" mass="71950">MAKSNYLYKIYHSKLELEAKNHKNCCKFHFILLLLCQIINIVMMKKVNLIFWLLVVFVSCSNDNPRLVKLEQIDSLMGSNPQIAYDSICRFEKENLPSQELCVVMKFRLLKAKVQNKLYLKMPSDSTFQKVVSYYDSKGTANEKMEAHYLLGCIYRDQKDAPRAIATFLVATEFADTLNKKCNFNVLSCIYGQMGEIYVDQNLLEESLIAYTKSSSYALRDHDVYNYIRGKELSVPIFYMMGDTTKAISLTKQCVELYEKNRMHSAAVRALPTLIGIFLENHQYDLVRKKLMEFRTMSGLFNKDGELIQDRQHCYDLFGRYYLGIEKLDSAEFYFRKLRNAGFMYEAYRGLLAVFKEKNNVDSIIKYAKLSEQGMDTILANMKTDAVKQAASLYNYSKMQREITHSEQKVKMAKIELIIGFIILLCAVVLLSVWYKEKQMKKEKELEKLNVAYVGVMQDCVQLKNDIDVIRKNKDIAIKNKICRINELEKQLKENQDKYASLDILKKFKVWQSCDIVVRFKNMAKPRLSRQEAKENDWSLLEAMFGQCLPMQFRNVMGDASLGKQEQRICILVCAGFSNTEISVILDTSNQRVTNAKASANFKMFGEHNAGNLMHNLQYCS</sequence>
<dbReference type="Proteomes" id="UP000284548">
    <property type="component" value="Unassembled WGS sequence"/>
</dbReference>
<feature type="transmembrane region" description="Helical" evidence="2">
    <location>
        <begin position="417"/>
        <end position="435"/>
    </location>
</feature>
<evidence type="ECO:0000256" key="2">
    <source>
        <dbReference type="SAM" id="Phobius"/>
    </source>
</evidence>
<feature type="transmembrane region" description="Helical" evidence="2">
    <location>
        <begin position="30"/>
        <end position="58"/>
    </location>
</feature>
<keyword evidence="2" id="KW-0472">Membrane</keyword>
<dbReference type="Gene3D" id="1.25.40.10">
    <property type="entry name" value="Tetratricopeptide repeat domain"/>
    <property type="match status" value="1"/>
</dbReference>
<dbReference type="InterPro" id="IPR011990">
    <property type="entry name" value="TPR-like_helical_dom_sf"/>
</dbReference>